<dbReference type="EMBL" id="LR798243">
    <property type="protein sequence ID" value="CAB5214746.1"/>
    <property type="molecule type" value="Genomic_DNA"/>
</dbReference>
<name>A0A6J7WGW9_9CAUD</name>
<evidence type="ECO:0000313" key="2">
    <source>
        <dbReference type="EMBL" id="CAB5214746.1"/>
    </source>
</evidence>
<proteinExistence type="predicted"/>
<sequence length="770" mass="79521">MSSFANINVGTSPNDGTGDPLRDAFQKVNLNFANIASGNANVIINAPVESVAGRTGNVQLVVNDIRGIASNAYVQAMVTAGNTYVNSVAATFGNANVSVLTTRVNVIDANLGVATTNIATLTANAGTQQNTINSHTASITTINANLGNTAANINSLSSTVSSLNAAVAANQSTLNSLESNAASQATAINSLRANITAANAAIVTVTAAWTANAQTQAGQIAAANTAIINANTNMKSYVDYNVQQVDDQVHTVTTSLVGIINSQAAANAAIITANTGMKSYVDALNASMVANISTVANDHNNLTGALNNINELYANAATQGSAIYILQSNVGAYHQYANANLGTATTNISRLQANLGAYQLYANTTFGLASTLSTLIGNTTSYYAWANSAIGNVSSNVSSLQSSTNAYYQFANANTVAYQLSTTTAITSIRTYANTLSTISNLKIQDYGTYANVQLTNLDNGLDRANLSIFLIEGNVTSANAKINGLTANLTTGPIAITGNITTGNIIVNTGGHIYFPDGTIQSTASLTPNTGNITFSGDTISTTGAEAGIILNAAGNGEIHLTDYTGILNSNPGYPLEVGNYNTDENYGSIGINYNNDVPSTGQRHGTALIGWDVWDNNGHGTNDDGTDHARFGIFKNGSYTNPYIVFDGTTGNVTVGNITTSKLYSTTANVIGNITAGNIGTSKITADLIVANTFVSGGLGAPTISSSTNVNLTANNAVVVTQSLFRLASFTQTAVANLTPQAGDMIYNTTYANIQIYSGTRWGNLTVS</sequence>
<organism evidence="2">
    <name type="scientific">uncultured Caudovirales phage</name>
    <dbReference type="NCBI Taxonomy" id="2100421"/>
    <lineage>
        <taxon>Viruses</taxon>
        <taxon>Duplodnaviria</taxon>
        <taxon>Heunggongvirae</taxon>
        <taxon>Uroviricota</taxon>
        <taxon>Caudoviricetes</taxon>
        <taxon>Peduoviridae</taxon>
        <taxon>Maltschvirus</taxon>
        <taxon>Maltschvirus maltsch</taxon>
    </lineage>
</organism>
<dbReference type="Gene3D" id="1.10.287.1490">
    <property type="match status" value="1"/>
</dbReference>
<feature type="compositionally biased region" description="Polar residues" evidence="1">
    <location>
        <begin position="1"/>
        <end position="15"/>
    </location>
</feature>
<evidence type="ECO:0000256" key="1">
    <source>
        <dbReference type="SAM" id="MobiDB-lite"/>
    </source>
</evidence>
<protein>
    <submittedName>
        <fullName evidence="2">Uncharacterized protein</fullName>
    </submittedName>
</protein>
<accession>A0A6J7WGW9</accession>
<reference evidence="2" key="1">
    <citation type="submission" date="2020-05" db="EMBL/GenBank/DDBJ databases">
        <authorList>
            <person name="Chiriac C."/>
            <person name="Salcher M."/>
            <person name="Ghai R."/>
            <person name="Kavagutti S V."/>
        </authorList>
    </citation>
    <scope>NUCLEOTIDE SEQUENCE</scope>
</reference>
<gene>
    <name evidence="2" type="ORF">UFOVP190_251</name>
</gene>
<feature type="region of interest" description="Disordered" evidence="1">
    <location>
        <begin position="1"/>
        <end position="20"/>
    </location>
</feature>